<sequence length="53" mass="5913">MPNIKGQIASKVPPPLNDIIRPLVVQFAAAGYSNPQIVSKLKEHYDTNTYNFL</sequence>
<name>F8PXN7_SERL3</name>
<accession>F8PXN7</accession>
<dbReference type="AlphaFoldDB" id="F8PXN7"/>
<dbReference type="EMBL" id="GL945480">
    <property type="protein sequence ID" value="EGN98650.1"/>
    <property type="molecule type" value="Genomic_DNA"/>
</dbReference>
<protein>
    <submittedName>
        <fullName evidence="1">Uncharacterized protein</fullName>
    </submittedName>
</protein>
<gene>
    <name evidence="1" type="ORF">SERLA73DRAFT_73260</name>
</gene>
<proteinExistence type="predicted"/>
<dbReference type="OrthoDB" id="2691381at2759"/>
<dbReference type="Proteomes" id="UP000008063">
    <property type="component" value="Unassembled WGS sequence"/>
</dbReference>
<reference evidence="2" key="1">
    <citation type="journal article" date="2011" name="Science">
        <title>The plant cell wall-decomposing machinery underlies the functional diversity of forest fungi.</title>
        <authorList>
            <person name="Eastwood D.C."/>
            <person name="Floudas D."/>
            <person name="Binder M."/>
            <person name="Majcherczyk A."/>
            <person name="Schneider P."/>
            <person name="Aerts A."/>
            <person name="Asiegbu F.O."/>
            <person name="Baker S.E."/>
            <person name="Barry K."/>
            <person name="Bendiksby M."/>
            <person name="Blumentritt M."/>
            <person name="Coutinho P.M."/>
            <person name="Cullen D."/>
            <person name="de Vries R.P."/>
            <person name="Gathman A."/>
            <person name="Goodell B."/>
            <person name="Henrissat B."/>
            <person name="Ihrmark K."/>
            <person name="Kauserud H."/>
            <person name="Kohler A."/>
            <person name="LaButti K."/>
            <person name="Lapidus A."/>
            <person name="Lavin J.L."/>
            <person name="Lee Y.-H."/>
            <person name="Lindquist E."/>
            <person name="Lilly W."/>
            <person name="Lucas S."/>
            <person name="Morin E."/>
            <person name="Murat C."/>
            <person name="Oguiza J.A."/>
            <person name="Park J."/>
            <person name="Pisabarro A.G."/>
            <person name="Riley R."/>
            <person name="Rosling A."/>
            <person name="Salamov A."/>
            <person name="Schmidt O."/>
            <person name="Schmutz J."/>
            <person name="Skrede I."/>
            <person name="Stenlid J."/>
            <person name="Wiebenga A."/>
            <person name="Xie X."/>
            <person name="Kuees U."/>
            <person name="Hibbett D.S."/>
            <person name="Hoffmeister D."/>
            <person name="Hoegberg N."/>
            <person name="Martin F."/>
            <person name="Grigoriev I.V."/>
            <person name="Watkinson S.C."/>
        </authorList>
    </citation>
    <scope>NUCLEOTIDE SEQUENCE [LARGE SCALE GENOMIC DNA]</scope>
    <source>
        <strain evidence="2">strain S7.3</strain>
    </source>
</reference>
<dbReference type="InParanoid" id="F8PXN7"/>
<dbReference type="HOGENOM" id="CLU_3070135_0_0_1"/>
<keyword evidence="2" id="KW-1185">Reference proteome</keyword>
<organism evidence="2">
    <name type="scientific">Serpula lacrymans var. lacrymans (strain S7.3)</name>
    <name type="common">Dry rot fungus</name>
    <dbReference type="NCBI Taxonomy" id="936435"/>
    <lineage>
        <taxon>Eukaryota</taxon>
        <taxon>Fungi</taxon>
        <taxon>Dikarya</taxon>
        <taxon>Basidiomycota</taxon>
        <taxon>Agaricomycotina</taxon>
        <taxon>Agaricomycetes</taxon>
        <taxon>Agaricomycetidae</taxon>
        <taxon>Boletales</taxon>
        <taxon>Coniophorineae</taxon>
        <taxon>Serpulaceae</taxon>
        <taxon>Serpula</taxon>
    </lineage>
</organism>
<evidence type="ECO:0000313" key="2">
    <source>
        <dbReference type="Proteomes" id="UP000008063"/>
    </source>
</evidence>
<evidence type="ECO:0000313" key="1">
    <source>
        <dbReference type="EMBL" id="EGN98650.1"/>
    </source>
</evidence>